<keyword evidence="3" id="KW-1185">Reference proteome</keyword>
<proteinExistence type="predicted"/>
<accession>A0ABP5RXX8</accession>
<reference evidence="3" key="1">
    <citation type="journal article" date="2019" name="Int. J. Syst. Evol. Microbiol.">
        <title>The Global Catalogue of Microorganisms (GCM) 10K type strain sequencing project: providing services to taxonomists for standard genome sequencing and annotation.</title>
        <authorList>
            <consortium name="The Broad Institute Genomics Platform"/>
            <consortium name="The Broad Institute Genome Sequencing Center for Infectious Disease"/>
            <person name="Wu L."/>
            <person name="Ma J."/>
        </authorList>
    </citation>
    <scope>NUCLEOTIDE SEQUENCE [LARGE SCALE GENOMIC DNA]</scope>
    <source>
        <strain evidence="3">JCM 7356</strain>
    </source>
</reference>
<feature type="transmembrane region" description="Helical" evidence="1">
    <location>
        <begin position="29"/>
        <end position="62"/>
    </location>
</feature>
<sequence>MNIRVDYTAEPEDLAAAVRANFPSPPIRWAIAAAWILLSLACLAAGLVLFAIAALICGLLQIQNITIVTKKLAARAAQRSTGPTSVAMTDEELVIRTQSGEMRIAWQSILRVVENPLAWTLLAKWQGTAVSATVLKAAFTDAQTAEVTAAISRLTKAKFKIRQTRTTKVPAGAR</sequence>
<keyword evidence="1" id="KW-0472">Membrane</keyword>
<evidence type="ECO:0008006" key="4">
    <source>
        <dbReference type="Google" id="ProtNLM"/>
    </source>
</evidence>
<evidence type="ECO:0000256" key="1">
    <source>
        <dbReference type="SAM" id="Phobius"/>
    </source>
</evidence>
<keyword evidence="1" id="KW-0812">Transmembrane</keyword>
<comment type="caution">
    <text evidence="2">The sequence shown here is derived from an EMBL/GenBank/DDBJ whole genome shotgun (WGS) entry which is preliminary data.</text>
</comment>
<organism evidence="2 3">
    <name type="scientific">Kitasatospora cystarginea</name>
    <dbReference type="NCBI Taxonomy" id="58350"/>
    <lineage>
        <taxon>Bacteria</taxon>
        <taxon>Bacillati</taxon>
        <taxon>Actinomycetota</taxon>
        <taxon>Actinomycetes</taxon>
        <taxon>Kitasatosporales</taxon>
        <taxon>Streptomycetaceae</taxon>
        <taxon>Kitasatospora</taxon>
    </lineage>
</organism>
<dbReference type="EMBL" id="BAAATR010000059">
    <property type="protein sequence ID" value="GAA2277807.1"/>
    <property type="molecule type" value="Genomic_DNA"/>
</dbReference>
<evidence type="ECO:0000313" key="2">
    <source>
        <dbReference type="EMBL" id="GAA2277807.1"/>
    </source>
</evidence>
<dbReference type="Proteomes" id="UP001500305">
    <property type="component" value="Unassembled WGS sequence"/>
</dbReference>
<gene>
    <name evidence="2" type="ORF">GCM10010430_74640</name>
</gene>
<evidence type="ECO:0000313" key="3">
    <source>
        <dbReference type="Proteomes" id="UP001500305"/>
    </source>
</evidence>
<keyword evidence="1" id="KW-1133">Transmembrane helix</keyword>
<dbReference type="RefSeq" id="WP_344641014.1">
    <property type="nucleotide sequence ID" value="NZ_BAAATR010000059.1"/>
</dbReference>
<name>A0ABP5RXX8_9ACTN</name>
<protein>
    <recommendedName>
        <fullName evidence="4">YcxB-like protein domain-containing protein</fullName>
    </recommendedName>
</protein>